<dbReference type="InterPro" id="IPR002514">
    <property type="entry name" value="Transposase_8"/>
</dbReference>
<dbReference type="OrthoDB" id="8080802at2"/>
<dbReference type="AlphaFoldDB" id="A0A3S0WUR8"/>
<dbReference type="InterPro" id="IPR010921">
    <property type="entry name" value="Trp_repressor/repl_initiator"/>
</dbReference>
<keyword evidence="2" id="KW-1185">Reference proteome</keyword>
<evidence type="ECO:0000313" key="2">
    <source>
        <dbReference type="Proteomes" id="UP000280346"/>
    </source>
</evidence>
<dbReference type="Proteomes" id="UP000280346">
    <property type="component" value="Unassembled WGS sequence"/>
</dbReference>
<dbReference type="PANTHER" id="PTHR37936:SF3">
    <property type="entry name" value="TRANSPOSASE INSC FOR INSERTION ELEMENT IS2A-RELATED"/>
    <property type="match status" value="1"/>
</dbReference>
<organism evidence="1 2">
    <name type="scientific">Azospirillum doebereinerae</name>
    <dbReference type="NCBI Taxonomy" id="92933"/>
    <lineage>
        <taxon>Bacteria</taxon>
        <taxon>Pseudomonadati</taxon>
        <taxon>Pseudomonadota</taxon>
        <taxon>Alphaproteobacteria</taxon>
        <taxon>Rhodospirillales</taxon>
        <taxon>Azospirillaceae</taxon>
        <taxon>Azospirillum</taxon>
    </lineage>
</organism>
<proteinExistence type="predicted"/>
<dbReference type="GO" id="GO:0006313">
    <property type="term" value="P:DNA transposition"/>
    <property type="evidence" value="ECO:0007669"/>
    <property type="project" value="InterPro"/>
</dbReference>
<dbReference type="EMBL" id="RZIJ01000046">
    <property type="protein sequence ID" value="RUQ61385.1"/>
    <property type="molecule type" value="Genomic_DNA"/>
</dbReference>
<reference evidence="1 2" key="1">
    <citation type="submission" date="2018-12" db="EMBL/GenBank/DDBJ databases">
        <authorList>
            <person name="Yang Y."/>
        </authorList>
    </citation>
    <scope>NUCLEOTIDE SEQUENCE [LARGE SCALE GENOMIC DNA]</scope>
    <source>
        <strain evidence="1 2">GSF71</strain>
    </source>
</reference>
<dbReference type="Pfam" id="PF01527">
    <property type="entry name" value="HTH_Tnp_1"/>
    <property type="match status" value="1"/>
</dbReference>
<sequence>MGPVPMAIPMAVPMTIQRVEVITGLERRRQFSDEEKLRLVEEAFQPGVKATEVARRLGVDVSLLYRWRRQFFGQQPRLPAFLPITVATDAPAPEEVAEPTAAPAAPPAGLIEVEFATARLRITGPVDPALVGTVIAALSGRSA</sequence>
<comment type="caution">
    <text evidence="1">The sequence shown here is derived from an EMBL/GenBank/DDBJ whole genome shotgun (WGS) entry which is preliminary data.</text>
</comment>
<dbReference type="GO" id="GO:0004803">
    <property type="term" value="F:transposase activity"/>
    <property type="evidence" value="ECO:0007669"/>
    <property type="project" value="InterPro"/>
</dbReference>
<gene>
    <name evidence="1" type="ORF">EJ913_29840</name>
</gene>
<name>A0A3S0WUR8_9PROT</name>
<accession>A0A3S0WUR8</accession>
<evidence type="ECO:0000313" key="1">
    <source>
        <dbReference type="EMBL" id="RUQ61385.1"/>
    </source>
</evidence>
<dbReference type="NCBIfam" id="NF047595">
    <property type="entry name" value="IS66_ISRel24_TnpA"/>
    <property type="match status" value="1"/>
</dbReference>
<dbReference type="Gene3D" id="1.10.10.60">
    <property type="entry name" value="Homeodomain-like"/>
    <property type="match status" value="1"/>
</dbReference>
<protein>
    <submittedName>
        <fullName evidence="1">Transposase</fullName>
    </submittedName>
</protein>
<dbReference type="GO" id="GO:0043565">
    <property type="term" value="F:sequence-specific DNA binding"/>
    <property type="evidence" value="ECO:0007669"/>
    <property type="project" value="InterPro"/>
</dbReference>
<dbReference type="SUPFAM" id="SSF48295">
    <property type="entry name" value="TrpR-like"/>
    <property type="match status" value="1"/>
</dbReference>
<dbReference type="PANTHER" id="PTHR37936">
    <property type="entry name" value="TRANSPOSASE INSC FOR INSERTION ELEMENT IS2A-RELATED"/>
    <property type="match status" value="1"/>
</dbReference>